<dbReference type="PANTHER" id="PTHR43420">
    <property type="entry name" value="ACETYLTRANSFERASE"/>
    <property type="match status" value="1"/>
</dbReference>
<dbReference type="Gene3D" id="3.40.630.30">
    <property type="match status" value="1"/>
</dbReference>
<evidence type="ECO:0000256" key="2">
    <source>
        <dbReference type="ARBA" id="ARBA00023315"/>
    </source>
</evidence>
<evidence type="ECO:0000313" key="4">
    <source>
        <dbReference type="EMBL" id="GIN62329.1"/>
    </source>
</evidence>
<dbReference type="InterPro" id="IPR050680">
    <property type="entry name" value="YpeA/RimI_acetyltransf"/>
</dbReference>
<feature type="domain" description="N-acetyltransferase" evidence="3">
    <location>
        <begin position="1"/>
        <end position="80"/>
    </location>
</feature>
<dbReference type="EMBL" id="BORC01000003">
    <property type="protein sequence ID" value="GIN62329.1"/>
    <property type="molecule type" value="Genomic_DNA"/>
</dbReference>
<gene>
    <name evidence="4" type="ORF">J27TS8_23220</name>
</gene>
<organism evidence="4 5">
    <name type="scientific">Robertmurraya siralis</name>
    <dbReference type="NCBI Taxonomy" id="77777"/>
    <lineage>
        <taxon>Bacteria</taxon>
        <taxon>Bacillati</taxon>
        <taxon>Bacillota</taxon>
        <taxon>Bacilli</taxon>
        <taxon>Bacillales</taxon>
        <taxon>Bacillaceae</taxon>
        <taxon>Robertmurraya</taxon>
    </lineage>
</organism>
<dbReference type="AlphaFoldDB" id="A0A920BTW8"/>
<reference evidence="4" key="1">
    <citation type="submission" date="2021-03" db="EMBL/GenBank/DDBJ databases">
        <title>Antimicrobial resistance genes in bacteria isolated from Japanese honey, and their potential for conferring macrolide and lincosamide resistance in the American foulbrood pathogen Paenibacillus larvae.</title>
        <authorList>
            <person name="Okamoto M."/>
            <person name="Kumagai M."/>
            <person name="Kanamori H."/>
            <person name="Takamatsu D."/>
        </authorList>
    </citation>
    <scope>NUCLEOTIDE SEQUENCE</scope>
    <source>
        <strain evidence="4">J27TS8</strain>
    </source>
</reference>
<proteinExistence type="predicted"/>
<dbReference type="InterPro" id="IPR000182">
    <property type="entry name" value="GNAT_dom"/>
</dbReference>
<accession>A0A920BTW8</accession>
<sequence length="86" mass="10064">MTAIYILEEYQGKGIGKKLVGKLFEHFKKLGYKKIFVEVLEDNKSRLFYEKLGAQYCETTKITIQGDELNLAIYKWENINSLLTPR</sequence>
<dbReference type="CDD" id="cd04301">
    <property type="entry name" value="NAT_SF"/>
    <property type="match status" value="1"/>
</dbReference>
<dbReference type="Proteomes" id="UP000682111">
    <property type="component" value="Unassembled WGS sequence"/>
</dbReference>
<dbReference type="InterPro" id="IPR016181">
    <property type="entry name" value="Acyl_CoA_acyltransferase"/>
</dbReference>
<dbReference type="Pfam" id="PF00583">
    <property type="entry name" value="Acetyltransf_1"/>
    <property type="match status" value="1"/>
</dbReference>
<comment type="caution">
    <text evidence="4">The sequence shown here is derived from an EMBL/GenBank/DDBJ whole genome shotgun (WGS) entry which is preliminary data.</text>
</comment>
<dbReference type="PROSITE" id="PS51186">
    <property type="entry name" value="GNAT"/>
    <property type="match status" value="1"/>
</dbReference>
<dbReference type="SUPFAM" id="SSF55729">
    <property type="entry name" value="Acyl-CoA N-acyltransferases (Nat)"/>
    <property type="match status" value="1"/>
</dbReference>
<evidence type="ECO:0000256" key="1">
    <source>
        <dbReference type="ARBA" id="ARBA00022679"/>
    </source>
</evidence>
<keyword evidence="5" id="KW-1185">Reference proteome</keyword>
<keyword evidence="1" id="KW-0808">Transferase</keyword>
<evidence type="ECO:0000259" key="3">
    <source>
        <dbReference type="PROSITE" id="PS51186"/>
    </source>
</evidence>
<protein>
    <recommendedName>
        <fullName evidence="3">N-acetyltransferase domain-containing protein</fullName>
    </recommendedName>
</protein>
<name>A0A920BTW8_9BACI</name>
<dbReference type="GO" id="GO:0016747">
    <property type="term" value="F:acyltransferase activity, transferring groups other than amino-acyl groups"/>
    <property type="evidence" value="ECO:0007669"/>
    <property type="project" value="InterPro"/>
</dbReference>
<evidence type="ECO:0000313" key="5">
    <source>
        <dbReference type="Proteomes" id="UP000682111"/>
    </source>
</evidence>
<keyword evidence="2" id="KW-0012">Acyltransferase</keyword>